<name>A0A179H2Y2_PURLI</name>
<gene>
    <name evidence="2" type="ORF">VFPBJ_03385</name>
</gene>
<feature type="compositionally biased region" description="Basic and acidic residues" evidence="1">
    <location>
        <begin position="207"/>
        <end position="217"/>
    </location>
</feature>
<comment type="caution">
    <text evidence="2">The sequence shown here is derived from an EMBL/GenBank/DDBJ whole genome shotgun (WGS) entry which is preliminary data.</text>
</comment>
<reference evidence="2 3" key="1">
    <citation type="submission" date="2016-01" db="EMBL/GenBank/DDBJ databases">
        <title>Biosynthesis of antibiotic leucinostatins and their inhibition on Phytophthora in bio-control Purpureocillium lilacinum.</title>
        <authorList>
            <person name="Wang G."/>
            <person name="Liu Z."/>
            <person name="Lin R."/>
            <person name="Li E."/>
            <person name="Mao Z."/>
            <person name="Ling J."/>
            <person name="Yin W."/>
            <person name="Xie B."/>
        </authorList>
    </citation>
    <scope>NUCLEOTIDE SEQUENCE [LARGE SCALE GENOMIC DNA]</scope>
    <source>
        <strain evidence="2">PLBJ-1</strain>
    </source>
</reference>
<feature type="compositionally biased region" description="Polar residues" evidence="1">
    <location>
        <begin position="30"/>
        <end position="47"/>
    </location>
</feature>
<protein>
    <submittedName>
        <fullName evidence="2">Uncharacterized protein</fullName>
    </submittedName>
</protein>
<dbReference type="EMBL" id="LSBH01000002">
    <property type="protein sequence ID" value="OAQ84617.1"/>
    <property type="molecule type" value="Genomic_DNA"/>
</dbReference>
<evidence type="ECO:0000313" key="3">
    <source>
        <dbReference type="Proteomes" id="UP000078240"/>
    </source>
</evidence>
<feature type="compositionally biased region" description="Basic and acidic residues" evidence="1">
    <location>
        <begin position="49"/>
        <end position="60"/>
    </location>
</feature>
<evidence type="ECO:0000256" key="1">
    <source>
        <dbReference type="SAM" id="MobiDB-lite"/>
    </source>
</evidence>
<dbReference type="Proteomes" id="UP000078240">
    <property type="component" value="Unassembled WGS sequence"/>
</dbReference>
<accession>A0A179H2Y2</accession>
<dbReference type="AlphaFoldDB" id="A0A179H2Y2"/>
<proteinExistence type="predicted"/>
<feature type="region of interest" description="Disordered" evidence="1">
    <location>
        <begin position="204"/>
        <end position="245"/>
    </location>
</feature>
<organism evidence="2 3">
    <name type="scientific">Purpureocillium lilacinum</name>
    <name type="common">Paecilomyces lilacinus</name>
    <dbReference type="NCBI Taxonomy" id="33203"/>
    <lineage>
        <taxon>Eukaryota</taxon>
        <taxon>Fungi</taxon>
        <taxon>Dikarya</taxon>
        <taxon>Ascomycota</taxon>
        <taxon>Pezizomycotina</taxon>
        <taxon>Sordariomycetes</taxon>
        <taxon>Hypocreomycetidae</taxon>
        <taxon>Hypocreales</taxon>
        <taxon>Ophiocordycipitaceae</taxon>
        <taxon>Purpureocillium</taxon>
    </lineage>
</organism>
<sequence>MVRGFGKRFHPTSVNDARCFSCQPDCLHPSSGQHPDSVRSDSSSQGILSKDRGSSRDIKPPNHLCRRYPHTAAGHFISTSVEQQGSRTMAPTTSRPLASLVPVKLKEEKKSDVRTESNFFSETRVAVCEPNCSARIDRKTSLMPSRSLVLAAGSQRGGWASQTRALQGRRRRVRTALCEACHNGNRAGNPSPCGDGIVARAKPGLRGTERQRSRAYAERQPVAPWTPVSGRGVGQSHPGTPDGIPVDGPGASFALLANQLRRGTVEGGC</sequence>
<evidence type="ECO:0000313" key="2">
    <source>
        <dbReference type="EMBL" id="OAQ84617.1"/>
    </source>
</evidence>
<feature type="region of interest" description="Disordered" evidence="1">
    <location>
        <begin position="30"/>
        <end position="64"/>
    </location>
</feature>